<dbReference type="SUPFAM" id="SSF55920">
    <property type="entry name" value="Creatinase/aminopeptidase"/>
    <property type="match status" value="1"/>
</dbReference>
<proteinExistence type="inferred from homology"/>
<sequence length="358" mass="38475">MSADRADRLEARATERELDALLVTELVNVRWLTGFTGSNAAAIVAPGLRRFLTDFRYLTQSAEQVAEAFEREIAPADLLAALARLVPEQARRIGFDDATLSVRSHERLREMLPDEVELVAAGGLVEELRAIKDEGEIDKIRAAARLADEALTAVVARGLAGRTERDVALDLEFEQRRRGAEGVSFPPIVAAAAHGALPHAVPRDVEIPRGTLVVIDWGCRLDGYCSDCTRTFATGELDPRDREVYDLVLDAQMAALAAVRPGPTGREVDAVAREIITAAGHGEHFGHGLGHGVGLDIHEAPRLSTTSEATLAAGQIVTVEPGVYIPGAVGVRIEDLVVVREDGHEVLSTLTKELTTVG</sequence>
<keyword evidence="1 3" id="KW-0479">Metal-binding</keyword>
<dbReference type="EMBL" id="CP087164">
    <property type="protein sequence ID" value="UGS37120.1"/>
    <property type="molecule type" value="Genomic_DNA"/>
</dbReference>
<dbReference type="SUPFAM" id="SSF53092">
    <property type="entry name" value="Creatinase/prolidase N-terminal domain"/>
    <property type="match status" value="1"/>
</dbReference>
<feature type="domain" description="Creatinase N-terminal" evidence="5">
    <location>
        <begin position="5"/>
        <end position="131"/>
    </location>
</feature>
<dbReference type="InterPro" id="IPR050659">
    <property type="entry name" value="Peptidase_M24B"/>
</dbReference>
<evidence type="ECO:0000256" key="2">
    <source>
        <dbReference type="ARBA" id="ARBA00022801"/>
    </source>
</evidence>
<evidence type="ECO:0000259" key="5">
    <source>
        <dbReference type="Pfam" id="PF01321"/>
    </source>
</evidence>
<dbReference type="PANTHER" id="PTHR46112:SF8">
    <property type="entry name" value="CYTOPLASMIC PEPTIDASE PEPQ-RELATED"/>
    <property type="match status" value="1"/>
</dbReference>
<keyword evidence="6" id="KW-0645">Protease</keyword>
<dbReference type="GO" id="GO:0004177">
    <property type="term" value="F:aminopeptidase activity"/>
    <property type="evidence" value="ECO:0007669"/>
    <property type="project" value="UniProtKB-KW"/>
</dbReference>
<feature type="domain" description="Peptidase M24" evidence="4">
    <location>
        <begin position="139"/>
        <end position="341"/>
    </location>
</feature>
<comment type="similarity">
    <text evidence="3">Belongs to the peptidase M24B family.</text>
</comment>
<organism evidence="6 7">
    <name type="scientific">Capillimicrobium parvum</name>
    <dbReference type="NCBI Taxonomy" id="2884022"/>
    <lineage>
        <taxon>Bacteria</taxon>
        <taxon>Bacillati</taxon>
        <taxon>Actinomycetota</taxon>
        <taxon>Thermoleophilia</taxon>
        <taxon>Solirubrobacterales</taxon>
        <taxon>Capillimicrobiaceae</taxon>
        <taxon>Capillimicrobium</taxon>
    </lineage>
</organism>
<name>A0A9E6XZF0_9ACTN</name>
<dbReference type="Pfam" id="PF01321">
    <property type="entry name" value="Creatinase_N"/>
    <property type="match status" value="1"/>
</dbReference>
<protein>
    <submittedName>
        <fullName evidence="6">Aminopeptidase YpdF</fullName>
        <ecNumber evidence="6">3.4.11.-</ecNumber>
    </submittedName>
</protein>
<dbReference type="KEGG" id="sbae:DSM104329_03534"/>
<evidence type="ECO:0000256" key="3">
    <source>
        <dbReference type="RuleBase" id="RU000590"/>
    </source>
</evidence>
<evidence type="ECO:0000256" key="1">
    <source>
        <dbReference type="ARBA" id="ARBA00022723"/>
    </source>
</evidence>
<evidence type="ECO:0000313" key="7">
    <source>
        <dbReference type="Proteomes" id="UP001162834"/>
    </source>
</evidence>
<evidence type="ECO:0000313" key="6">
    <source>
        <dbReference type="EMBL" id="UGS37120.1"/>
    </source>
</evidence>
<reference evidence="6" key="1">
    <citation type="journal article" date="2022" name="Int. J. Syst. Evol. Microbiol.">
        <title>Pseudomonas aegrilactucae sp. nov. and Pseudomonas morbosilactucae sp. nov., pathogens causing bacterial rot of lettuce in Japan.</title>
        <authorList>
            <person name="Sawada H."/>
            <person name="Fujikawa T."/>
            <person name="Satou M."/>
        </authorList>
    </citation>
    <scope>NUCLEOTIDE SEQUENCE</scope>
    <source>
        <strain evidence="6">0166_1</strain>
    </source>
</reference>
<dbReference type="Proteomes" id="UP001162834">
    <property type="component" value="Chromosome"/>
</dbReference>
<dbReference type="EC" id="3.4.11.-" evidence="6"/>
<dbReference type="InterPro" id="IPR036005">
    <property type="entry name" value="Creatinase/aminopeptidase-like"/>
</dbReference>
<dbReference type="InterPro" id="IPR001131">
    <property type="entry name" value="Peptidase_M24B_aminopep-P_CS"/>
</dbReference>
<dbReference type="InterPro" id="IPR000994">
    <property type="entry name" value="Pept_M24"/>
</dbReference>
<evidence type="ECO:0000259" key="4">
    <source>
        <dbReference type="Pfam" id="PF00557"/>
    </source>
</evidence>
<keyword evidence="2 6" id="KW-0378">Hydrolase</keyword>
<dbReference type="PROSITE" id="PS00491">
    <property type="entry name" value="PROLINE_PEPTIDASE"/>
    <property type="match status" value="1"/>
</dbReference>
<dbReference type="InterPro" id="IPR029149">
    <property type="entry name" value="Creatin/AminoP/Spt16_N"/>
</dbReference>
<dbReference type="Pfam" id="PF00557">
    <property type="entry name" value="Peptidase_M24"/>
    <property type="match status" value="1"/>
</dbReference>
<gene>
    <name evidence="6" type="primary">ypdF</name>
    <name evidence="6" type="ORF">DSM104329_03534</name>
</gene>
<dbReference type="InterPro" id="IPR000587">
    <property type="entry name" value="Creatinase_N"/>
</dbReference>
<dbReference type="GO" id="GO:0046872">
    <property type="term" value="F:metal ion binding"/>
    <property type="evidence" value="ECO:0007669"/>
    <property type="project" value="UniProtKB-KW"/>
</dbReference>
<keyword evidence="7" id="KW-1185">Reference proteome</keyword>
<dbReference type="PANTHER" id="PTHR46112">
    <property type="entry name" value="AMINOPEPTIDASE"/>
    <property type="match status" value="1"/>
</dbReference>
<keyword evidence="6" id="KW-0031">Aminopeptidase</keyword>
<accession>A0A9E6XZF0</accession>
<dbReference type="AlphaFoldDB" id="A0A9E6XZF0"/>
<dbReference type="RefSeq" id="WP_259311183.1">
    <property type="nucleotide sequence ID" value="NZ_CP087164.1"/>
</dbReference>
<dbReference type="Gene3D" id="3.40.350.10">
    <property type="entry name" value="Creatinase/prolidase N-terminal domain"/>
    <property type="match status" value="1"/>
</dbReference>
<dbReference type="Gene3D" id="3.90.230.10">
    <property type="entry name" value="Creatinase/methionine aminopeptidase superfamily"/>
    <property type="match status" value="1"/>
</dbReference>